<dbReference type="EMBL" id="LR134356">
    <property type="protein sequence ID" value="VEG51763.1"/>
    <property type="molecule type" value="Genomic_DNA"/>
</dbReference>
<evidence type="ECO:0000259" key="2">
    <source>
        <dbReference type="Pfam" id="PF13166"/>
    </source>
</evidence>
<organism evidence="3 4">
    <name type="scientific">Mycolicibacterium aurum</name>
    <name type="common">Mycobacterium aurum</name>
    <dbReference type="NCBI Taxonomy" id="1791"/>
    <lineage>
        <taxon>Bacteria</taxon>
        <taxon>Bacillati</taxon>
        <taxon>Actinomycetota</taxon>
        <taxon>Actinomycetes</taxon>
        <taxon>Mycobacteriales</taxon>
        <taxon>Mycobacteriaceae</taxon>
        <taxon>Mycolicibacterium</taxon>
    </lineage>
</organism>
<dbReference type="InterPro" id="IPR026866">
    <property type="entry name" value="CR006_AAA"/>
</dbReference>
<dbReference type="KEGG" id="mauu:NCTC10437_00876"/>
<gene>
    <name evidence="3" type="ORF">NCTC10437_00876</name>
</gene>
<proteinExistence type="predicted"/>
<dbReference type="STRING" id="1791.GCA_001049355_04191"/>
<evidence type="ECO:0000313" key="3">
    <source>
        <dbReference type="EMBL" id="VEG51763.1"/>
    </source>
</evidence>
<accession>A0A3S4SEY0</accession>
<keyword evidence="1" id="KW-0175">Coiled coil</keyword>
<evidence type="ECO:0000313" key="4">
    <source>
        <dbReference type="Proteomes" id="UP000279306"/>
    </source>
</evidence>
<dbReference type="Pfam" id="PF13166">
    <property type="entry name" value="AAA_13"/>
    <property type="match status" value="1"/>
</dbReference>
<dbReference type="Gene3D" id="3.40.50.300">
    <property type="entry name" value="P-loop containing nucleotide triphosphate hydrolases"/>
    <property type="match status" value="2"/>
</dbReference>
<evidence type="ECO:0000256" key="1">
    <source>
        <dbReference type="SAM" id="Coils"/>
    </source>
</evidence>
<dbReference type="RefSeq" id="WP_048634049.1">
    <property type="nucleotide sequence ID" value="NZ_CVQQ01000016.1"/>
</dbReference>
<feature type="coiled-coil region" evidence="1">
    <location>
        <begin position="105"/>
        <end position="146"/>
    </location>
</feature>
<dbReference type="InterPro" id="IPR027417">
    <property type="entry name" value="P-loop_NTPase"/>
</dbReference>
<keyword evidence="4" id="KW-1185">Reference proteome</keyword>
<name>A0A3S4SEY0_MYCAU</name>
<dbReference type="Proteomes" id="UP000279306">
    <property type="component" value="Chromosome"/>
</dbReference>
<dbReference type="OrthoDB" id="4428168at2"/>
<protein>
    <submittedName>
        <fullName evidence="3">Uncharacterized protein conserved in bacteria</fullName>
    </submittedName>
</protein>
<sequence>MLRRLEPTGSYRSLSRGFWPADLPLGKRSVIYGHNGSGKSSFASLLFEIASDGSSNEVLWEDEDGQQHTVRAGTGGPSPAVAVFTKAWVQRNLSQFLDGATASPIVTLGEEAIEAKEREKELSRQIEDHRAKAQEADKKRQDHTSRARKLATAAQTAVADQLREFDYQRFSKNRYSMPVVEGKLRDYNGEFPDESQHAEALKRLGEGAADRVRAIPDPPTGRAVDLEFVGALLAETPTRVALETLAGDQGRQAWVEQGMPLHEHLDDCLFCAGPLTKERRAKLAKHFDRSWLQIRERALSLLQQVKATKVAFEGWLTNMPDPKELCSEVRDGYGVHVKVVAAEVAARLGALEEVEKALQLKADDPSVTPEAPDVNVLATDLLVAPLQQAVSEHNEQADQHNVVVEARYETVLNHILGSRSEAFRNAESAARGAQADAKAANDAADLASRTLAAIRQQQFSNSQMAETLTKDLARVYGKDHLSVGVTDDGKSYACLRGGAPATHLSDGERTTLSLLYFLRKLEDETVSGDKAARLVVIDDPSSSLDREALFATHQWLVDSLRGFGQFVVLTHDFGLLGLFLKSQKNAWSDSRRKILKEQNTDEARFPKATFLEMYASLDQGIRRTRVAPLPAMLLQQTTEYAYLFRQVMDGVANGPSHDRLFLLPNAARRVLEVFTSYKAPHLGNFDQRLASLMDVATENPYRDVYDFCNRFSHGEGHESIDVLDGRVVHGQIRRCMEFFKFADPEHFERMCQATGADADAIA</sequence>
<dbReference type="AlphaFoldDB" id="A0A3S4SEY0"/>
<reference evidence="3 4" key="1">
    <citation type="submission" date="2018-12" db="EMBL/GenBank/DDBJ databases">
        <authorList>
            <consortium name="Pathogen Informatics"/>
        </authorList>
    </citation>
    <scope>NUCLEOTIDE SEQUENCE [LARGE SCALE GENOMIC DNA]</scope>
    <source>
        <strain evidence="3 4">NCTC10437</strain>
    </source>
</reference>
<feature type="domain" description="Protein CR006 P-loop" evidence="2">
    <location>
        <begin position="19"/>
        <end position="722"/>
    </location>
</feature>
<dbReference type="SUPFAM" id="SSF52540">
    <property type="entry name" value="P-loop containing nucleoside triphosphate hydrolases"/>
    <property type="match status" value="1"/>
</dbReference>